<reference evidence="1 2" key="1">
    <citation type="submission" date="2022-11" db="EMBL/GenBank/DDBJ databases">
        <title>Genome Sequencing of Nocardia sp. ON39_IFM12276 and assembly.</title>
        <authorList>
            <person name="Shimojima M."/>
            <person name="Toyokawa M."/>
            <person name="Uesaka K."/>
        </authorList>
    </citation>
    <scope>NUCLEOTIDE SEQUENCE [LARGE SCALE GENOMIC DNA]</scope>
    <source>
        <strain evidence="1 2">IFM 12276</strain>
    </source>
</reference>
<organism evidence="1 2">
    <name type="scientific">Nocardia sputorum</name>
    <dbReference type="NCBI Taxonomy" id="2984338"/>
    <lineage>
        <taxon>Bacteria</taxon>
        <taxon>Bacillati</taxon>
        <taxon>Actinomycetota</taxon>
        <taxon>Actinomycetes</taxon>
        <taxon>Mycobacteriales</taxon>
        <taxon>Nocardiaceae</taxon>
        <taxon>Nocardia</taxon>
    </lineage>
</organism>
<dbReference type="Proteomes" id="UP001317870">
    <property type="component" value="Chromosome"/>
</dbReference>
<dbReference type="Gene3D" id="2.80.10.50">
    <property type="match status" value="1"/>
</dbReference>
<name>A0ABM8CWZ7_9NOCA</name>
<evidence type="ECO:0000313" key="2">
    <source>
        <dbReference type="Proteomes" id="UP001317870"/>
    </source>
</evidence>
<evidence type="ECO:0008006" key="3">
    <source>
        <dbReference type="Google" id="ProtNLM"/>
    </source>
</evidence>
<dbReference type="CDD" id="cd23422">
    <property type="entry name" value="beta-trefoil_Ricin_MPL_CNL"/>
    <property type="match status" value="1"/>
</dbReference>
<sequence length="142" mass="15566">MAELDEGVYRIVNVGTGRVLSLDSGDQVRVVGEPGVEDGWQHWLLSSAPEFGEGIWFIANGRTGTRLGLDLVCEGAHVECSGTPMGWQIMTDETQPDCYRIAVWPASDLVLALSAPDIGTEQIGLTHYVPTSDVQQWHFQRP</sequence>
<dbReference type="InterPro" id="IPR035992">
    <property type="entry name" value="Ricin_B-like_lectins"/>
</dbReference>
<dbReference type="RefSeq" id="WP_281879670.1">
    <property type="nucleotide sequence ID" value="NZ_AP026978.1"/>
</dbReference>
<dbReference type="EMBL" id="AP026978">
    <property type="protein sequence ID" value="BDT99517.1"/>
    <property type="molecule type" value="Genomic_DNA"/>
</dbReference>
<proteinExistence type="predicted"/>
<protein>
    <recommendedName>
        <fullName evidence="3">Ricin B lectin domain-containing protein</fullName>
    </recommendedName>
</protein>
<evidence type="ECO:0000313" key="1">
    <source>
        <dbReference type="EMBL" id="BDT99517.1"/>
    </source>
</evidence>
<gene>
    <name evidence="1" type="ORF">IFM12276_25460</name>
</gene>
<dbReference type="SUPFAM" id="SSF50370">
    <property type="entry name" value="Ricin B-like lectins"/>
    <property type="match status" value="1"/>
</dbReference>
<keyword evidence="2" id="KW-1185">Reference proteome</keyword>
<accession>A0ABM8CWZ7</accession>